<dbReference type="Gene3D" id="3.40.50.1820">
    <property type="entry name" value="alpha/beta hydrolase"/>
    <property type="match status" value="1"/>
</dbReference>
<evidence type="ECO:0000256" key="1">
    <source>
        <dbReference type="ARBA" id="ARBA00009431"/>
    </source>
</evidence>
<evidence type="ECO:0000256" key="3">
    <source>
        <dbReference type="ARBA" id="ARBA00023180"/>
    </source>
</evidence>
<accession>A0AAV9CJ81</accession>
<dbReference type="Gene3D" id="3.40.50.12670">
    <property type="match status" value="1"/>
</dbReference>
<dbReference type="FunFam" id="3.40.50.12670:FF:000001">
    <property type="entry name" value="Carboxypeptidase"/>
    <property type="match status" value="1"/>
</dbReference>
<dbReference type="FunFam" id="3.40.50.1820:FF:000072">
    <property type="entry name" value="Serine carboxypeptidase-like 19"/>
    <property type="match status" value="1"/>
</dbReference>
<keyword evidence="2 4" id="KW-0732">Signal</keyword>
<dbReference type="GO" id="GO:0016747">
    <property type="term" value="F:acyltransferase activity, transferring groups other than amino-acyl groups"/>
    <property type="evidence" value="ECO:0007669"/>
    <property type="project" value="TreeGrafter"/>
</dbReference>
<dbReference type="InterPro" id="IPR001563">
    <property type="entry name" value="Peptidase_S10"/>
</dbReference>
<dbReference type="GO" id="GO:0019748">
    <property type="term" value="P:secondary metabolic process"/>
    <property type="evidence" value="ECO:0007669"/>
    <property type="project" value="TreeGrafter"/>
</dbReference>
<dbReference type="InterPro" id="IPR029058">
    <property type="entry name" value="AB_hydrolase_fold"/>
</dbReference>
<evidence type="ECO:0000313" key="6">
    <source>
        <dbReference type="Proteomes" id="UP001180020"/>
    </source>
</evidence>
<keyword evidence="5" id="KW-0378">Hydrolase</keyword>
<keyword evidence="5" id="KW-0121">Carboxypeptidase</keyword>
<comment type="similarity">
    <text evidence="1">Belongs to the peptidase S10 family.</text>
</comment>
<evidence type="ECO:0000313" key="5">
    <source>
        <dbReference type="EMBL" id="KAK1289116.1"/>
    </source>
</evidence>
<comment type="caution">
    <text evidence="5">The sequence shown here is derived from an EMBL/GenBank/DDBJ whole genome shotgun (WGS) entry which is preliminary data.</text>
</comment>
<dbReference type="EMBL" id="JAUJYO010000018">
    <property type="protein sequence ID" value="KAK1289116.1"/>
    <property type="molecule type" value="Genomic_DNA"/>
</dbReference>
<sequence>MELLLSSMRALLVLSTLLFSSSASSSNVVKTLPGFDGPLSFHLETGYIGVEEDNDVQLFYYFIKSDRNPKEDPLIAWISGGPYCSVLSGLAFEIGPLRFDIKEYKGELPTLVSHPYSWTKVSNILFIDAPVWTGFSYSKSSTNKEDGDIISSKRISTFIKRWLEENPIFKTNPLYIGGDSYSGKIVPVITHELIKDIEDGREKHLNLKGYIAGNPLISKEDINTIYPYAHRMGFIPDELYKSAKKRCRGQYLEPMNSQCAEDVKAMDNLISGIDARNILEKKCVDDNYNFQNHAAGRRSLVMDSHMIFSPPPSNLTLGCRSYGFMLSYYWANNETVREALHIKKGTIKEWIRCNKQPNYVSDIPSSLPFHFDITTRGYRALIYSGDHDMRIPHLGTQAAIKSLNFPVIDHWRPFTFDGQVAGFTRSYANNLTFALVKGGGHTSPEMCPEECYAMFERWISFNPL</sequence>
<protein>
    <submittedName>
        <fullName evidence="5">Serine carboxypeptidase-like 7</fullName>
    </submittedName>
</protein>
<organism evidence="5 6">
    <name type="scientific">Acorus calamus</name>
    <name type="common">Sweet flag</name>
    <dbReference type="NCBI Taxonomy" id="4465"/>
    <lineage>
        <taxon>Eukaryota</taxon>
        <taxon>Viridiplantae</taxon>
        <taxon>Streptophyta</taxon>
        <taxon>Embryophyta</taxon>
        <taxon>Tracheophyta</taxon>
        <taxon>Spermatophyta</taxon>
        <taxon>Magnoliopsida</taxon>
        <taxon>Liliopsida</taxon>
        <taxon>Acoraceae</taxon>
        <taxon>Acorus</taxon>
    </lineage>
</organism>
<dbReference type="AlphaFoldDB" id="A0AAV9CJ81"/>
<evidence type="ECO:0000256" key="2">
    <source>
        <dbReference type="ARBA" id="ARBA00022729"/>
    </source>
</evidence>
<dbReference type="GO" id="GO:0004185">
    <property type="term" value="F:serine-type carboxypeptidase activity"/>
    <property type="evidence" value="ECO:0007669"/>
    <property type="project" value="InterPro"/>
</dbReference>
<dbReference type="Proteomes" id="UP001180020">
    <property type="component" value="Unassembled WGS sequence"/>
</dbReference>
<dbReference type="PRINTS" id="PR00724">
    <property type="entry name" value="CRBOXYPTASEC"/>
</dbReference>
<dbReference type="SUPFAM" id="SSF53474">
    <property type="entry name" value="alpha/beta-Hydrolases"/>
    <property type="match status" value="1"/>
</dbReference>
<gene>
    <name evidence="5" type="primary">SCPL7</name>
    <name evidence="5" type="ORF">QJS10_CPB18g00826</name>
</gene>
<feature type="signal peptide" evidence="4">
    <location>
        <begin position="1"/>
        <end position="23"/>
    </location>
</feature>
<reference evidence="5" key="1">
    <citation type="journal article" date="2023" name="Nat. Commun.">
        <title>Diploid and tetraploid genomes of Acorus and the evolution of monocots.</title>
        <authorList>
            <person name="Ma L."/>
            <person name="Liu K.W."/>
            <person name="Li Z."/>
            <person name="Hsiao Y.Y."/>
            <person name="Qi Y."/>
            <person name="Fu T."/>
            <person name="Tang G.D."/>
            <person name="Zhang D."/>
            <person name="Sun W.H."/>
            <person name="Liu D.K."/>
            <person name="Li Y."/>
            <person name="Chen G.Z."/>
            <person name="Liu X.D."/>
            <person name="Liao X.Y."/>
            <person name="Jiang Y.T."/>
            <person name="Yu X."/>
            <person name="Hao Y."/>
            <person name="Huang J."/>
            <person name="Zhao X.W."/>
            <person name="Ke S."/>
            <person name="Chen Y.Y."/>
            <person name="Wu W.L."/>
            <person name="Hsu J.L."/>
            <person name="Lin Y.F."/>
            <person name="Huang M.D."/>
            <person name="Li C.Y."/>
            <person name="Huang L."/>
            <person name="Wang Z.W."/>
            <person name="Zhao X."/>
            <person name="Zhong W.Y."/>
            <person name="Peng D.H."/>
            <person name="Ahmad S."/>
            <person name="Lan S."/>
            <person name="Zhang J.S."/>
            <person name="Tsai W.C."/>
            <person name="Van de Peer Y."/>
            <person name="Liu Z.J."/>
        </authorList>
    </citation>
    <scope>NUCLEOTIDE SEQUENCE</scope>
    <source>
        <strain evidence="5">CP</strain>
    </source>
</reference>
<dbReference type="GO" id="GO:0006508">
    <property type="term" value="P:proteolysis"/>
    <property type="evidence" value="ECO:0007669"/>
    <property type="project" value="InterPro"/>
</dbReference>
<feature type="chain" id="PRO_5043350567" evidence="4">
    <location>
        <begin position="24"/>
        <end position="464"/>
    </location>
</feature>
<dbReference type="PANTHER" id="PTHR11802">
    <property type="entry name" value="SERINE PROTEASE FAMILY S10 SERINE CARBOXYPEPTIDASE"/>
    <property type="match status" value="1"/>
</dbReference>
<name>A0AAV9CJ81_ACOCL</name>
<dbReference type="Pfam" id="PF00450">
    <property type="entry name" value="Peptidase_S10"/>
    <property type="match status" value="1"/>
</dbReference>
<evidence type="ECO:0000256" key="4">
    <source>
        <dbReference type="SAM" id="SignalP"/>
    </source>
</evidence>
<reference evidence="5" key="2">
    <citation type="submission" date="2023-06" db="EMBL/GenBank/DDBJ databases">
        <authorList>
            <person name="Ma L."/>
            <person name="Liu K.-W."/>
            <person name="Li Z."/>
            <person name="Hsiao Y.-Y."/>
            <person name="Qi Y."/>
            <person name="Fu T."/>
            <person name="Tang G."/>
            <person name="Zhang D."/>
            <person name="Sun W.-H."/>
            <person name="Liu D.-K."/>
            <person name="Li Y."/>
            <person name="Chen G.-Z."/>
            <person name="Liu X.-D."/>
            <person name="Liao X.-Y."/>
            <person name="Jiang Y.-T."/>
            <person name="Yu X."/>
            <person name="Hao Y."/>
            <person name="Huang J."/>
            <person name="Zhao X.-W."/>
            <person name="Ke S."/>
            <person name="Chen Y.-Y."/>
            <person name="Wu W.-L."/>
            <person name="Hsu J.-L."/>
            <person name="Lin Y.-F."/>
            <person name="Huang M.-D."/>
            <person name="Li C.-Y."/>
            <person name="Huang L."/>
            <person name="Wang Z.-W."/>
            <person name="Zhao X."/>
            <person name="Zhong W.-Y."/>
            <person name="Peng D.-H."/>
            <person name="Ahmad S."/>
            <person name="Lan S."/>
            <person name="Zhang J.-S."/>
            <person name="Tsai W.-C."/>
            <person name="Van De Peer Y."/>
            <person name="Liu Z.-J."/>
        </authorList>
    </citation>
    <scope>NUCLEOTIDE SEQUENCE</scope>
    <source>
        <strain evidence="5">CP</strain>
        <tissue evidence="5">Leaves</tissue>
    </source>
</reference>
<keyword evidence="3" id="KW-0325">Glycoprotein</keyword>
<keyword evidence="5" id="KW-0645">Protease</keyword>
<keyword evidence="6" id="KW-1185">Reference proteome</keyword>
<dbReference type="PANTHER" id="PTHR11802:SF29">
    <property type="entry name" value="SERINE CARBOXYPEPTIDASE-LIKE 19"/>
    <property type="match status" value="1"/>
</dbReference>
<proteinExistence type="inferred from homology"/>